<comment type="similarity">
    <text evidence="2">Belongs to the OmpP1/FadL family.</text>
</comment>
<comment type="caution">
    <text evidence="9">The sequence shown here is derived from an EMBL/GenBank/DDBJ whole genome shotgun (WGS) entry which is preliminary data.</text>
</comment>
<dbReference type="PANTHER" id="PTHR35093:SF8">
    <property type="entry name" value="OUTER MEMBRANE PROTEIN NMB0088-RELATED"/>
    <property type="match status" value="1"/>
</dbReference>
<evidence type="ECO:0000256" key="6">
    <source>
        <dbReference type="ARBA" id="ARBA00023136"/>
    </source>
</evidence>
<protein>
    <submittedName>
        <fullName evidence="9">Transporter</fullName>
    </submittedName>
</protein>
<dbReference type="PANTHER" id="PTHR35093">
    <property type="entry name" value="OUTER MEMBRANE PROTEIN NMB0088-RELATED"/>
    <property type="match status" value="1"/>
</dbReference>
<proteinExistence type="inferred from homology"/>
<dbReference type="Proteomes" id="UP000886384">
    <property type="component" value="Unassembled WGS sequence"/>
</dbReference>
<feature type="signal peptide" evidence="8">
    <location>
        <begin position="1"/>
        <end position="23"/>
    </location>
</feature>
<sequence length="406" mass="44824">MNKKTIRIPAMLFLSGISSTSFAAGFALIEQSVTGLGRAFAGSAAVSEDASAQYFNPAALSYLKREEMDLAINFIAPRSEFNNDGSTIPSNGGDYSDAANNAFLPNFSYVKPLNEKLTLGFAVVSPFGLVTEYNESWVGRYSAVKSDLKTYNFNPSLAFKATDKLSIGFGVSAQYIDLTLTQMARLAGSDVKVKLEADDWAYGYNMGVIYDFTPSTRVGLSYRSKISHTLEGDGSIKQVGVEDNITGDVDLPETLSLALQQRLSQKWTVMADVTWTRWSRFQELKIESDGGTLSSTKEEKWENTLRYGIGLSYAHSDKWQFRTGIAYDETPVPSAQYRTARIPDTDRTWLAVGATYHYSDNLILDAGYAHLFADNPKINETTGSSRLSGDYDVNVDIVGVQLRWLH</sequence>
<comment type="subcellular location">
    <subcellularLocation>
        <location evidence="1">Cell outer membrane</location>
        <topology evidence="1">Multi-pass membrane protein</topology>
    </subcellularLocation>
</comment>
<dbReference type="GO" id="GO:0015483">
    <property type="term" value="F:long-chain fatty acid transporting porin activity"/>
    <property type="evidence" value="ECO:0007669"/>
    <property type="project" value="TreeGrafter"/>
</dbReference>
<evidence type="ECO:0000256" key="2">
    <source>
        <dbReference type="ARBA" id="ARBA00008163"/>
    </source>
</evidence>
<evidence type="ECO:0000313" key="9">
    <source>
        <dbReference type="EMBL" id="HEC75425.1"/>
    </source>
</evidence>
<dbReference type="Pfam" id="PF03349">
    <property type="entry name" value="Toluene_X"/>
    <property type="match status" value="1"/>
</dbReference>
<evidence type="ECO:0000256" key="5">
    <source>
        <dbReference type="ARBA" id="ARBA00022729"/>
    </source>
</evidence>
<keyword evidence="5 8" id="KW-0732">Signal</keyword>
<organism evidence="9">
    <name type="scientific">Methylophaga aminisulfidivorans</name>
    <dbReference type="NCBI Taxonomy" id="230105"/>
    <lineage>
        <taxon>Bacteria</taxon>
        <taxon>Pseudomonadati</taxon>
        <taxon>Pseudomonadota</taxon>
        <taxon>Gammaproteobacteria</taxon>
        <taxon>Thiotrichales</taxon>
        <taxon>Piscirickettsiaceae</taxon>
        <taxon>Methylophaga</taxon>
    </lineage>
</organism>
<accession>A0A7C1ZTR8</accession>
<keyword evidence="7" id="KW-0998">Cell outer membrane</keyword>
<evidence type="ECO:0000256" key="3">
    <source>
        <dbReference type="ARBA" id="ARBA00022452"/>
    </source>
</evidence>
<feature type="chain" id="PRO_5027647763" evidence="8">
    <location>
        <begin position="24"/>
        <end position="406"/>
    </location>
</feature>
<dbReference type="InterPro" id="IPR005017">
    <property type="entry name" value="OMPP1/FadL/TodX"/>
</dbReference>
<evidence type="ECO:0000256" key="8">
    <source>
        <dbReference type="SAM" id="SignalP"/>
    </source>
</evidence>
<dbReference type="AlphaFoldDB" id="A0A7C1ZTR8"/>
<evidence type="ECO:0000256" key="4">
    <source>
        <dbReference type="ARBA" id="ARBA00022692"/>
    </source>
</evidence>
<dbReference type="SUPFAM" id="SSF56935">
    <property type="entry name" value="Porins"/>
    <property type="match status" value="1"/>
</dbReference>
<evidence type="ECO:0000256" key="7">
    <source>
        <dbReference type="ARBA" id="ARBA00023237"/>
    </source>
</evidence>
<keyword evidence="6" id="KW-0472">Membrane</keyword>
<dbReference type="EMBL" id="DRHY01000321">
    <property type="protein sequence ID" value="HEC75425.1"/>
    <property type="molecule type" value="Genomic_DNA"/>
</dbReference>
<keyword evidence="3" id="KW-1134">Transmembrane beta strand</keyword>
<keyword evidence="4" id="KW-0812">Transmembrane</keyword>
<dbReference type="Gene3D" id="2.40.160.60">
    <property type="entry name" value="Outer membrane protein transport protein (OMPP1/FadL/TodX)"/>
    <property type="match status" value="1"/>
</dbReference>
<name>A0A7C1ZTR8_9GAMM</name>
<reference evidence="9" key="1">
    <citation type="journal article" date="2020" name="mSystems">
        <title>Genome- and Community-Level Interaction Insights into Carbon Utilization and Element Cycling Functions of Hydrothermarchaeota in Hydrothermal Sediment.</title>
        <authorList>
            <person name="Zhou Z."/>
            <person name="Liu Y."/>
            <person name="Xu W."/>
            <person name="Pan J."/>
            <person name="Luo Z.H."/>
            <person name="Li M."/>
        </authorList>
    </citation>
    <scope>NUCLEOTIDE SEQUENCE [LARGE SCALE GENOMIC DNA]</scope>
    <source>
        <strain evidence="9">HyVt-380</strain>
    </source>
</reference>
<evidence type="ECO:0000256" key="1">
    <source>
        <dbReference type="ARBA" id="ARBA00004571"/>
    </source>
</evidence>
<dbReference type="GO" id="GO:0009279">
    <property type="term" value="C:cell outer membrane"/>
    <property type="evidence" value="ECO:0007669"/>
    <property type="project" value="UniProtKB-SubCell"/>
</dbReference>
<gene>
    <name evidence="9" type="ORF">ENI26_13830</name>
</gene>